<proteinExistence type="predicted"/>
<dbReference type="Proteomes" id="UP001206128">
    <property type="component" value="Unassembled WGS sequence"/>
</dbReference>
<name>A0AAE3KJY8_9PSEU</name>
<dbReference type="Gene3D" id="3.90.1200.10">
    <property type="match status" value="1"/>
</dbReference>
<evidence type="ECO:0008006" key="3">
    <source>
        <dbReference type="Google" id="ProtNLM"/>
    </source>
</evidence>
<gene>
    <name evidence="1" type="ORF">LX83_001698</name>
</gene>
<accession>A0AAE3KJY8</accession>
<keyword evidence="2" id="KW-1185">Reference proteome</keyword>
<reference evidence="1" key="1">
    <citation type="submission" date="2022-06" db="EMBL/GenBank/DDBJ databases">
        <title>Genomic Encyclopedia of Archaeal and Bacterial Type Strains, Phase II (KMG-II): from individual species to whole genera.</title>
        <authorList>
            <person name="Goeker M."/>
        </authorList>
    </citation>
    <scope>NUCLEOTIDE SEQUENCE</scope>
    <source>
        <strain evidence="1">DSM 43935</strain>
    </source>
</reference>
<evidence type="ECO:0000313" key="2">
    <source>
        <dbReference type="Proteomes" id="UP001206128"/>
    </source>
</evidence>
<dbReference type="EMBL" id="JAMTCK010000003">
    <property type="protein sequence ID" value="MCP2164858.1"/>
    <property type="molecule type" value="Genomic_DNA"/>
</dbReference>
<protein>
    <recommendedName>
        <fullName evidence="3">Aminoglycoside phosphotransferase domain-containing protein</fullName>
    </recommendedName>
</protein>
<dbReference type="InterPro" id="IPR011009">
    <property type="entry name" value="Kinase-like_dom_sf"/>
</dbReference>
<comment type="caution">
    <text evidence="1">The sequence shown here is derived from an EMBL/GenBank/DDBJ whole genome shotgun (WGS) entry which is preliminary data.</text>
</comment>
<dbReference type="SUPFAM" id="SSF56112">
    <property type="entry name" value="Protein kinase-like (PK-like)"/>
    <property type="match status" value="1"/>
</dbReference>
<organism evidence="1 2">
    <name type="scientific">Goodfellowiella coeruleoviolacea</name>
    <dbReference type="NCBI Taxonomy" id="334858"/>
    <lineage>
        <taxon>Bacteria</taxon>
        <taxon>Bacillati</taxon>
        <taxon>Actinomycetota</taxon>
        <taxon>Actinomycetes</taxon>
        <taxon>Pseudonocardiales</taxon>
        <taxon>Pseudonocardiaceae</taxon>
        <taxon>Goodfellowiella</taxon>
    </lineage>
</organism>
<evidence type="ECO:0000313" key="1">
    <source>
        <dbReference type="EMBL" id="MCP2164858.1"/>
    </source>
</evidence>
<dbReference type="AlphaFoldDB" id="A0AAE3KJY8"/>
<sequence length="298" mass="33598">MHCQWEELPLQVRREVRSRCGAIREVGYPSAGINSDFAATLHGTDQIVFCKGTRTGSRKAWMHHNEAEVNPWLPRLAPRLHWRIETDGWLLLGFEHAPGRHPDLSPGSADLDTVAAAVSVLSEELNPCPPVRVARLAEHWRQLLAWHRLAANPPDDLSPWIRSNLEHFVRWESRNLDLIDGDSLLHTDLHPLNILIGGQARVIDWAWARKGAAWVDAAFLVLRLIEAGHEPHQAERWAEQIPAWRDASDSAVTAFAVTVAGVWEHMRRTNPKPHSARLVEVAVAWAQHRLGDEMPTVA</sequence>